<keyword evidence="8" id="KW-1185">Reference proteome</keyword>
<dbReference type="AlphaFoldDB" id="A0A432VSA8"/>
<evidence type="ECO:0000256" key="6">
    <source>
        <dbReference type="SAM" id="Phobius"/>
    </source>
</evidence>
<dbReference type="Pfam" id="PF01594">
    <property type="entry name" value="AI-2E_transport"/>
    <property type="match status" value="1"/>
</dbReference>
<dbReference type="InterPro" id="IPR002549">
    <property type="entry name" value="AI-2E-like"/>
</dbReference>
<protein>
    <submittedName>
        <fullName evidence="7">AI-2E family transporter</fullName>
    </submittedName>
</protein>
<evidence type="ECO:0000256" key="5">
    <source>
        <dbReference type="ARBA" id="ARBA00023136"/>
    </source>
</evidence>
<organism evidence="7 8">
    <name type="scientific">Aliidiomarina haloalkalitolerans</name>
    <dbReference type="NCBI Taxonomy" id="859059"/>
    <lineage>
        <taxon>Bacteria</taxon>
        <taxon>Pseudomonadati</taxon>
        <taxon>Pseudomonadota</taxon>
        <taxon>Gammaproteobacteria</taxon>
        <taxon>Alteromonadales</taxon>
        <taxon>Idiomarinaceae</taxon>
        <taxon>Aliidiomarina</taxon>
    </lineage>
</organism>
<proteinExistence type="inferred from homology"/>
<evidence type="ECO:0000256" key="1">
    <source>
        <dbReference type="ARBA" id="ARBA00004141"/>
    </source>
</evidence>
<dbReference type="PANTHER" id="PTHR21716">
    <property type="entry name" value="TRANSMEMBRANE PROTEIN"/>
    <property type="match status" value="1"/>
</dbReference>
<feature type="transmembrane region" description="Helical" evidence="6">
    <location>
        <begin position="21"/>
        <end position="39"/>
    </location>
</feature>
<keyword evidence="3 6" id="KW-0812">Transmembrane</keyword>
<dbReference type="GO" id="GO:0055085">
    <property type="term" value="P:transmembrane transport"/>
    <property type="evidence" value="ECO:0007669"/>
    <property type="project" value="TreeGrafter"/>
</dbReference>
<dbReference type="OrthoDB" id="9799225at2"/>
<dbReference type="GO" id="GO:0016020">
    <property type="term" value="C:membrane"/>
    <property type="evidence" value="ECO:0007669"/>
    <property type="project" value="UniProtKB-SubCell"/>
</dbReference>
<comment type="similarity">
    <text evidence="2">Belongs to the autoinducer-2 exporter (AI-2E) (TC 2.A.86) family.</text>
</comment>
<accession>A0A432VSA8</accession>
<feature type="transmembrane region" description="Helical" evidence="6">
    <location>
        <begin position="323"/>
        <end position="353"/>
    </location>
</feature>
<evidence type="ECO:0000313" key="7">
    <source>
        <dbReference type="EMBL" id="RUO19122.1"/>
    </source>
</evidence>
<comment type="caution">
    <text evidence="7">The sequence shown here is derived from an EMBL/GenBank/DDBJ whole genome shotgun (WGS) entry which is preliminary data.</text>
</comment>
<reference evidence="7 8" key="1">
    <citation type="journal article" date="2011" name="Front. Microbiol.">
        <title>Genomic signatures of strain selection and enhancement in Bacillus atrophaeus var. globigii, a historical biowarfare simulant.</title>
        <authorList>
            <person name="Gibbons H.S."/>
            <person name="Broomall S.M."/>
            <person name="McNew L.A."/>
            <person name="Daligault H."/>
            <person name="Chapman C."/>
            <person name="Bruce D."/>
            <person name="Karavis M."/>
            <person name="Krepps M."/>
            <person name="McGregor P.A."/>
            <person name="Hong C."/>
            <person name="Park K.H."/>
            <person name="Akmal A."/>
            <person name="Feldman A."/>
            <person name="Lin J.S."/>
            <person name="Chang W.E."/>
            <person name="Higgs B.W."/>
            <person name="Demirev P."/>
            <person name="Lindquist J."/>
            <person name="Liem A."/>
            <person name="Fochler E."/>
            <person name="Read T.D."/>
            <person name="Tapia R."/>
            <person name="Johnson S."/>
            <person name="Bishop-Lilly K.A."/>
            <person name="Detter C."/>
            <person name="Han C."/>
            <person name="Sozhamannan S."/>
            <person name="Rosenzweig C.N."/>
            <person name="Skowronski E.W."/>
        </authorList>
    </citation>
    <scope>NUCLEOTIDE SEQUENCE [LARGE SCALE GENOMIC DNA]</scope>
    <source>
        <strain evidence="7 8">AK5</strain>
    </source>
</reference>
<evidence type="ECO:0000313" key="8">
    <source>
        <dbReference type="Proteomes" id="UP000288212"/>
    </source>
</evidence>
<keyword evidence="4 6" id="KW-1133">Transmembrane helix</keyword>
<dbReference type="RefSeq" id="WP_126793218.1">
    <property type="nucleotide sequence ID" value="NZ_PIPI01000006.1"/>
</dbReference>
<evidence type="ECO:0000256" key="4">
    <source>
        <dbReference type="ARBA" id="ARBA00022989"/>
    </source>
</evidence>
<feature type="transmembrane region" description="Helical" evidence="6">
    <location>
        <begin position="176"/>
        <end position="199"/>
    </location>
</feature>
<dbReference type="PANTHER" id="PTHR21716:SF16">
    <property type="entry name" value="BLL1467 PROTEIN"/>
    <property type="match status" value="1"/>
</dbReference>
<feature type="transmembrane region" description="Helical" evidence="6">
    <location>
        <begin position="251"/>
        <end position="278"/>
    </location>
</feature>
<feature type="transmembrane region" description="Helical" evidence="6">
    <location>
        <begin position="290"/>
        <end position="311"/>
    </location>
</feature>
<feature type="transmembrane region" description="Helical" evidence="6">
    <location>
        <begin position="45"/>
        <end position="63"/>
    </location>
</feature>
<sequence length="380" mass="42280">MAKSEANEETSSKNSNEYSYENLRTPIYGLFILAILYTFYLAHQIVLPIVLAILVTLLFSPVVEKLYKRWRVPKSLSALLLLLSLLAAMAGIVTAVSQPLLEWAARAPQTLSQLLVGDSDIQRHISTITDTAAQIEEQLEEQMGDNGAETPQTVVLQTDSWRNQLTSGLYQTASGVLLALALTYFLLVSGDRMLLNLADQMKRRKRRIMMQIIRSGQEQIARYLGVITLTNTSIGVAIGLIAWAMGMPSPVVWGLIVALTRFIPYLGVFIAFALLTVVSVTTFDELWQMAVVPLSFMAISSLVGFFLEPYIHGMRLAVNPVVIFIAIFFWGWLWGPIGVFIAVPLMTVIMVVISHIPQMNGVYQVLSKDSVQVLRKKEQS</sequence>
<dbReference type="Proteomes" id="UP000288212">
    <property type="component" value="Unassembled WGS sequence"/>
</dbReference>
<gene>
    <name evidence="7" type="ORF">CWE06_08775</name>
</gene>
<comment type="subcellular location">
    <subcellularLocation>
        <location evidence="1">Membrane</location>
        <topology evidence="1">Multi-pass membrane protein</topology>
    </subcellularLocation>
</comment>
<name>A0A432VSA8_9GAMM</name>
<feature type="transmembrane region" description="Helical" evidence="6">
    <location>
        <begin position="220"/>
        <end position="245"/>
    </location>
</feature>
<evidence type="ECO:0000256" key="2">
    <source>
        <dbReference type="ARBA" id="ARBA00009773"/>
    </source>
</evidence>
<dbReference type="EMBL" id="PIPI01000006">
    <property type="protein sequence ID" value="RUO19122.1"/>
    <property type="molecule type" value="Genomic_DNA"/>
</dbReference>
<evidence type="ECO:0000256" key="3">
    <source>
        <dbReference type="ARBA" id="ARBA00022692"/>
    </source>
</evidence>
<keyword evidence="5 6" id="KW-0472">Membrane</keyword>
<feature type="transmembrane region" description="Helical" evidence="6">
    <location>
        <begin position="75"/>
        <end position="96"/>
    </location>
</feature>